<evidence type="ECO:0000313" key="2">
    <source>
        <dbReference type="EMBL" id="HJA70080.1"/>
    </source>
</evidence>
<accession>A0A9D2HEH9</accession>
<dbReference type="InterPro" id="IPR052194">
    <property type="entry name" value="MESH1"/>
</dbReference>
<dbReference type="GO" id="GO:0008893">
    <property type="term" value="F:guanosine-3',5'-bis(diphosphate) 3'-diphosphatase activity"/>
    <property type="evidence" value="ECO:0007669"/>
    <property type="project" value="TreeGrafter"/>
</dbReference>
<dbReference type="CDD" id="cd00077">
    <property type="entry name" value="HDc"/>
    <property type="match status" value="1"/>
</dbReference>
<dbReference type="Proteomes" id="UP000823900">
    <property type="component" value="Unassembled WGS sequence"/>
</dbReference>
<dbReference type="PANTHER" id="PTHR46246:SF1">
    <property type="entry name" value="GUANOSINE-3',5'-BIS(DIPHOSPHATE) 3'-PYROPHOSPHOHYDROLASE MESH1"/>
    <property type="match status" value="1"/>
</dbReference>
<proteinExistence type="predicted"/>
<sequence length="182" mass="20904">MIEEAVEFAKKAHEGAVRKGTAVPYIVHPVETALIVALMTTDEEMVAAALLHDVVEDTPVTEEEIRSLFGERIASLVHAESEDKSKSWWERKQEKIDHLKTAPRDVKILALADKLSNLRSTARDYLLLGEEIWNRFNEKKKSSHAWYYWGMADGLQELSQYPAYKEYIALCQCVFGEYRKET</sequence>
<evidence type="ECO:0000259" key="1">
    <source>
        <dbReference type="PROSITE" id="PS51831"/>
    </source>
</evidence>
<dbReference type="InterPro" id="IPR003607">
    <property type="entry name" value="HD/PDEase_dom"/>
</dbReference>
<dbReference type="InterPro" id="IPR006674">
    <property type="entry name" value="HD_domain"/>
</dbReference>
<protein>
    <submittedName>
        <fullName evidence="2">HD domain-containing protein</fullName>
    </submittedName>
</protein>
<feature type="domain" description="HD" evidence="1">
    <location>
        <begin position="25"/>
        <end position="118"/>
    </location>
</feature>
<organism evidence="2 3">
    <name type="scientific">Candidatus Lachnoclostridium stercoravium</name>
    <dbReference type="NCBI Taxonomy" id="2838633"/>
    <lineage>
        <taxon>Bacteria</taxon>
        <taxon>Bacillati</taxon>
        <taxon>Bacillota</taxon>
        <taxon>Clostridia</taxon>
        <taxon>Lachnospirales</taxon>
        <taxon>Lachnospiraceae</taxon>
    </lineage>
</organism>
<dbReference type="SUPFAM" id="SSF109604">
    <property type="entry name" value="HD-domain/PDEase-like"/>
    <property type="match status" value="1"/>
</dbReference>
<reference evidence="2" key="2">
    <citation type="submission" date="2021-04" db="EMBL/GenBank/DDBJ databases">
        <authorList>
            <person name="Gilroy R."/>
        </authorList>
    </citation>
    <scope>NUCLEOTIDE SEQUENCE</scope>
    <source>
        <strain evidence="2">CHK178-16964</strain>
    </source>
</reference>
<evidence type="ECO:0000313" key="3">
    <source>
        <dbReference type="Proteomes" id="UP000823900"/>
    </source>
</evidence>
<comment type="caution">
    <text evidence="2">The sequence shown here is derived from an EMBL/GenBank/DDBJ whole genome shotgun (WGS) entry which is preliminary data.</text>
</comment>
<dbReference type="EMBL" id="DWZA01000004">
    <property type="protein sequence ID" value="HJA70080.1"/>
    <property type="molecule type" value="Genomic_DNA"/>
</dbReference>
<dbReference type="PROSITE" id="PS51831">
    <property type="entry name" value="HD"/>
    <property type="match status" value="1"/>
</dbReference>
<reference evidence="2" key="1">
    <citation type="journal article" date="2021" name="PeerJ">
        <title>Extensive microbial diversity within the chicken gut microbiome revealed by metagenomics and culture.</title>
        <authorList>
            <person name="Gilroy R."/>
            <person name="Ravi A."/>
            <person name="Getino M."/>
            <person name="Pursley I."/>
            <person name="Horton D.L."/>
            <person name="Alikhan N.F."/>
            <person name="Baker D."/>
            <person name="Gharbi K."/>
            <person name="Hall N."/>
            <person name="Watson M."/>
            <person name="Adriaenssens E.M."/>
            <person name="Foster-Nyarko E."/>
            <person name="Jarju S."/>
            <person name="Secka A."/>
            <person name="Antonio M."/>
            <person name="Oren A."/>
            <person name="Chaudhuri R.R."/>
            <person name="La Ragione R."/>
            <person name="Hildebrand F."/>
            <person name="Pallen M.J."/>
        </authorList>
    </citation>
    <scope>NUCLEOTIDE SEQUENCE</scope>
    <source>
        <strain evidence="2">CHK178-16964</strain>
    </source>
</reference>
<dbReference type="SMART" id="SM00471">
    <property type="entry name" value="HDc"/>
    <property type="match status" value="1"/>
</dbReference>
<dbReference type="Gene3D" id="1.10.3210.10">
    <property type="entry name" value="Hypothetical protein af1432"/>
    <property type="match status" value="1"/>
</dbReference>
<dbReference type="PANTHER" id="PTHR46246">
    <property type="entry name" value="GUANOSINE-3',5'-BIS(DIPHOSPHATE) 3'-PYROPHOSPHOHYDROLASE MESH1"/>
    <property type="match status" value="1"/>
</dbReference>
<name>A0A9D2HEH9_9FIRM</name>
<gene>
    <name evidence="2" type="ORF">IAA07_00690</name>
</gene>
<dbReference type="Pfam" id="PF13328">
    <property type="entry name" value="HD_4"/>
    <property type="match status" value="1"/>
</dbReference>
<dbReference type="AlphaFoldDB" id="A0A9D2HEH9"/>